<feature type="compositionally biased region" description="Basic and acidic residues" evidence="1">
    <location>
        <begin position="1"/>
        <end position="10"/>
    </location>
</feature>
<comment type="caution">
    <text evidence="2">The sequence shown here is derived from an EMBL/GenBank/DDBJ whole genome shotgun (WGS) entry which is preliminary data.</text>
</comment>
<evidence type="ECO:0000256" key="1">
    <source>
        <dbReference type="SAM" id="MobiDB-lite"/>
    </source>
</evidence>
<organism evidence="2 3">
    <name type="scientific">Plakobranchus ocellatus</name>
    <dbReference type="NCBI Taxonomy" id="259542"/>
    <lineage>
        <taxon>Eukaryota</taxon>
        <taxon>Metazoa</taxon>
        <taxon>Spiralia</taxon>
        <taxon>Lophotrochozoa</taxon>
        <taxon>Mollusca</taxon>
        <taxon>Gastropoda</taxon>
        <taxon>Heterobranchia</taxon>
        <taxon>Euthyneura</taxon>
        <taxon>Panpulmonata</taxon>
        <taxon>Sacoglossa</taxon>
        <taxon>Placobranchoidea</taxon>
        <taxon>Plakobranchidae</taxon>
        <taxon>Plakobranchus</taxon>
    </lineage>
</organism>
<name>A0AAV4BVT0_9GAST</name>
<dbReference type="AlphaFoldDB" id="A0AAV4BVT0"/>
<proteinExistence type="predicted"/>
<dbReference type="Proteomes" id="UP000735302">
    <property type="component" value="Unassembled WGS sequence"/>
</dbReference>
<evidence type="ECO:0000313" key="3">
    <source>
        <dbReference type="Proteomes" id="UP000735302"/>
    </source>
</evidence>
<evidence type="ECO:0000313" key="2">
    <source>
        <dbReference type="EMBL" id="GFO23328.1"/>
    </source>
</evidence>
<dbReference type="EMBL" id="BLXT01005511">
    <property type="protein sequence ID" value="GFO23328.1"/>
    <property type="molecule type" value="Genomic_DNA"/>
</dbReference>
<reference evidence="2 3" key="1">
    <citation type="journal article" date="2021" name="Elife">
        <title>Chloroplast acquisition without the gene transfer in kleptoplastic sea slugs, Plakobranchus ocellatus.</title>
        <authorList>
            <person name="Maeda T."/>
            <person name="Takahashi S."/>
            <person name="Yoshida T."/>
            <person name="Shimamura S."/>
            <person name="Takaki Y."/>
            <person name="Nagai Y."/>
            <person name="Toyoda A."/>
            <person name="Suzuki Y."/>
            <person name="Arimoto A."/>
            <person name="Ishii H."/>
            <person name="Satoh N."/>
            <person name="Nishiyama T."/>
            <person name="Hasebe M."/>
            <person name="Maruyama T."/>
            <person name="Minagawa J."/>
            <person name="Obokata J."/>
            <person name="Shigenobu S."/>
        </authorList>
    </citation>
    <scope>NUCLEOTIDE SEQUENCE [LARGE SCALE GENOMIC DNA]</scope>
</reference>
<sequence length="94" mass="10429">MQWGEKGGKGRDRRSRNECNGTLQSCPTLVKRWWHSGLRIRPGICMDSSVADSSPILAPWTDLGSESLKSSFLGGWLYKIIQIELNPILVVAGD</sequence>
<protein>
    <submittedName>
        <fullName evidence="2">Uncharacterized protein</fullName>
    </submittedName>
</protein>
<gene>
    <name evidence="2" type="ORF">PoB_004983300</name>
</gene>
<keyword evidence="3" id="KW-1185">Reference proteome</keyword>
<accession>A0AAV4BVT0</accession>
<feature type="region of interest" description="Disordered" evidence="1">
    <location>
        <begin position="1"/>
        <end position="22"/>
    </location>
</feature>